<organism evidence="2 3">
    <name type="scientific">Yasminevirus sp. GU-2018</name>
    <dbReference type="NCBI Taxonomy" id="2420051"/>
    <lineage>
        <taxon>Viruses</taxon>
        <taxon>Varidnaviria</taxon>
        <taxon>Bamfordvirae</taxon>
        <taxon>Nucleocytoviricota</taxon>
        <taxon>Megaviricetes</taxon>
        <taxon>Imitervirales</taxon>
        <taxon>Mimiviridae</taxon>
        <taxon>Klosneuvirinae</taxon>
        <taxon>Yasminevirus</taxon>
        <taxon>Yasminevirus saudimassiliense</taxon>
    </lineage>
</organism>
<evidence type="ECO:0000313" key="2">
    <source>
        <dbReference type="EMBL" id="VBB17892.1"/>
    </source>
</evidence>
<evidence type="ECO:0000256" key="1">
    <source>
        <dbReference type="SAM" id="MobiDB-lite"/>
    </source>
</evidence>
<dbReference type="Proteomes" id="UP000594342">
    <property type="component" value="Unassembled WGS sequence"/>
</dbReference>
<comment type="caution">
    <text evidence="2">The sequence shown here is derived from an EMBL/GenBank/DDBJ whole genome shotgun (WGS) entry which is preliminary data.</text>
</comment>
<proteinExistence type="predicted"/>
<sequence length="104" mass="11488">MFQGDVLAKDVQHEITHMNSIAPAKEPHTNAGVDWTNCLTESELINIRTTPTVNMSCKIRMLYTLVMNLCLTKMLAYRSSSVNNSVSGSNRTKGALNDVESKLS</sequence>
<evidence type="ECO:0000313" key="3">
    <source>
        <dbReference type="Proteomes" id="UP000594342"/>
    </source>
</evidence>
<gene>
    <name evidence="2" type="ORF">YASMINEVIRUS_355</name>
</gene>
<name>A0A5K0U904_9VIRU</name>
<keyword evidence="3" id="KW-1185">Reference proteome</keyword>
<dbReference type="EMBL" id="UPSH01000001">
    <property type="protein sequence ID" value="VBB17892.1"/>
    <property type="molecule type" value="Genomic_DNA"/>
</dbReference>
<protein>
    <submittedName>
        <fullName evidence="2">Uncharacterized protein</fullName>
    </submittedName>
</protein>
<feature type="region of interest" description="Disordered" evidence="1">
    <location>
        <begin position="81"/>
        <end position="104"/>
    </location>
</feature>
<feature type="compositionally biased region" description="Low complexity" evidence="1">
    <location>
        <begin position="81"/>
        <end position="90"/>
    </location>
</feature>
<accession>A0A5K0U904</accession>
<reference evidence="2 3" key="1">
    <citation type="submission" date="2018-10" db="EMBL/GenBank/DDBJ databases">
        <authorList>
            <consortium name="IHU Genomes"/>
        </authorList>
    </citation>
    <scope>NUCLEOTIDE SEQUENCE [LARGE SCALE GENOMIC DNA]</scope>
    <source>
        <strain evidence="2 3">A1</strain>
    </source>
</reference>